<evidence type="ECO:0000256" key="19">
    <source>
        <dbReference type="SAM" id="Phobius"/>
    </source>
</evidence>
<protein>
    <recommendedName>
        <fullName evidence="7 18">Phosphatidate cytidylyltransferase</fullName>
        <ecNumber evidence="6 18">2.7.7.41</ecNumber>
    </recommendedName>
</protein>
<evidence type="ECO:0000256" key="4">
    <source>
        <dbReference type="ARBA" id="ARBA00005189"/>
    </source>
</evidence>
<dbReference type="Proteomes" id="UP001165427">
    <property type="component" value="Unassembled WGS sequence"/>
</dbReference>
<evidence type="ECO:0000256" key="13">
    <source>
        <dbReference type="ARBA" id="ARBA00022989"/>
    </source>
</evidence>
<evidence type="ECO:0000256" key="17">
    <source>
        <dbReference type="ARBA" id="ARBA00023264"/>
    </source>
</evidence>
<keyword evidence="13 19" id="KW-1133">Transmembrane helix</keyword>
<keyword evidence="15 19" id="KW-0472">Membrane</keyword>
<dbReference type="EMBL" id="JALJRB010000004">
    <property type="protein sequence ID" value="MCJ8500024.1"/>
    <property type="molecule type" value="Genomic_DNA"/>
</dbReference>
<proteinExistence type="inferred from homology"/>
<evidence type="ECO:0000256" key="1">
    <source>
        <dbReference type="ARBA" id="ARBA00001698"/>
    </source>
</evidence>
<evidence type="ECO:0000256" key="12">
    <source>
        <dbReference type="ARBA" id="ARBA00022695"/>
    </source>
</evidence>
<feature type="transmembrane region" description="Helical" evidence="19">
    <location>
        <begin position="82"/>
        <end position="99"/>
    </location>
</feature>
<feature type="transmembrane region" description="Helical" evidence="19">
    <location>
        <begin position="27"/>
        <end position="44"/>
    </location>
</feature>
<dbReference type="EC" id="2.7.7.41" evidence="6 18"/>
<feature type="transmembrane region" description="Helical" evidence="19">
    <location>
        <begin position="111"/>
        <end position="132"/>
    </location>
</feature>
<evidence type="ECO:0000256" key="10">
    <source>
        <dbReference type="ARBA" id="ARBA00022679"/>
    </source>
</evidence>
<dbReference type="PANTHER" id="PTHR46382">
    <property type="entry name" value="PHOSPHATIDATE CYTIDYLYLTRANSFERASE"/>
    <property type="match status" value="1"/>
</dbReference>
<accession>A0AA41UIF2</accession>
<organism evidence="20 21">
    <name type="scientific">Desulfatitalea alkaliphila</name>
    <dbReference type="NCBI Taxonomy" id="2929485"/>
    <lineage>
        <taxon>Bacteria</taxon>
        <taxon>Pseudomonadati</taxon>
        <taxon>Thermodesulfobacteriota</taxon>
        <taxon>Desulfobacteria</taxon>
        <taxon>Desulfobacterales</taxon>
        <taxon>Desulfosarcinaceae</taxon>
        <taxon>Desulfatitalea</taxon>
    </lineage>
</organism>
<feature type="transmembrane region" description="Helical" evidence="19">
    <location>
        <begin position="5"/>
        <end position="21"/>
    </location>
</feature>
<evidence type="ECO:0000256" key="14">
    <source>
        <dbReference type="ARBA" id="ARBA00023098"/>
    </source>
</evidence>
<dbReference type="GO" id="GO:0005886">
    <property type="term" value="C:plasma membrane"/>
    <property type="evidence" value="ECO:0007669"/>
    <property type="project" value="UniProtKB-SubCell"/>
</dbReference>
<gene>
    <name evidence="20" type="ORF">MRX98_05520</name>
</gene>
<dbReference type="PROSITE" id="PS01315">
    <property type="entry name" value="CDS"/>
    <property type="match status" value="1"/>
</dbReference>
<keyword evidence="21" id="KW-1185">Reference proteome</keyword>
<evidence type="ECO:0000256" key="18">
    <source>
        <dbReference type="RuleBase" id="RU003938"/>
    </source>
</evidence>
<dbReference type="AlphaFoldDB" id="A0AA41UIF2"/>
<feature type="transmembrane region" description="Helical" evidence="19">
    <location>
        <begin position="179"/>
        <end position="197"/>
    </location>
</feature>
<keyword evidence="10 18" id="KW-0808">Transferase</keyword>
<evidence type="ECO:0000256" key="9">
    <source>
        <dbReference type="ARBA" id="ARBA00022516"/>
    </source>
</evidence>
<evidence type="ECO:0000256" key="11">
    <source>
        <dbReference type="ARBA" id="ARBA00022692"/>
    </source>
</evidence>
<sequence length="270" mass="29257">MHWKRWITALVGLPLLILLVLKGGPTLFALAIAAVAVIAMWEYFRIVLAEHSPRVPGYFLLWSYIAGAAVVLVVPYHGFQAVMALFALHLIGAAAMSILRYKQSTDAPAVVLKQVFGVLYIAGFLAFFVLLYHDPHGVHWVFFLFVVVAAGDTGAYYAGRTFGRRKLCPAVSPKKTVEGALGGLVGSLVLAVAYKLVFMPFLSLPGCVLFALLVGSVGQIGDLFESEFKRSAGVKDSSNLLPGHGGFLDRIDALLFALPVAYLLKEYLLT</sequence>
<evidence type="ECO:0000256" key="16">
    <source>
        <dbReference type="ARBA" id="ARBA00023209"/>
    </source>
</evidence>
<feature type="transmembrane region" description="Helical" evidence="19">
    <location>
        <begin position="138"/>
        <end position="158"/>
    </location>
</feature>
<dbReference type="InterPro" id="IPR000374">
    <property type="entry name" value="PC_trans"/>
</dbReference>
<keyword evidence="16" id="KW-0594">Phospholipid biosynthesis</keyword>
<dbReference type="RefSeq" id="WP_246903752.1">
    <property type="nucleotide sequence ID" value="NZ_JALJRB010000004.1"/>
</dbReference>
<evidence type="ECO:0000256" key="8">
    <source>
        <dbReference type="ARBA" id="ARBA00022475"/>
    </source>
</evidence>
<comment type="similarity">
    <text evidence="5 18">Belongs to the CDS family.</text>
</comment>
<dbReference type="GO" id="GO:0004605">
    <property type="term" value="F:phosphatidate cytidylyltransferase activity"/>
    <property type="evidence" value="ECO:0007669"/>
    <property type="project" value="UniProtKB-EC"/>
</dbReference>
<keyword evidence="8" id="KW-1003">Cell membrane</keyword>
<feature type="transmembrane region" description="Helical" evidence="19">
    <location>
        <begin position="56"/>
        <end position="76"/>
    </location>
</feature>
<keyword evidence="9" id="KW-0444">Lipid biosynthesis</keyword>
<keyword evidence="12 18" id="KW-0548">Nucleotidyltransferase</keyword>
<evidence type="ECO:0000256" key="7">
    <source>
        <dbReference type="ARBA" id="ARBA00019373"/>
    </source>
</evidence>
<dbReference type="PANTHER" id="PTHR46382:SF1">
    <property type="entry name" value="PHOSPHATIDATE CYTIDYLYLTRANSFERASE"/>
    <property type="match status" value="1"/>
</dbReference>
<evidence type="ECO:0000256" key="3">
    <source>
        <dbReference type="ARBA" id="ARBA00005119"/>
    </source>
</evidence>
<comment type="catalytic activity">
    <reaction evidence="1 18">
        <text>a 1,2-diacyl-sn-glycero-3-phosphate + CTP + H(+) = a CDP-1,2-diacyl-sn-glycerol + diphosphate</text>
        <dbReference type="Rhea" id="RHEA:16229"/>
        <dbReference type="ChEBI" id="CHEBI:15378"/>
        <dbReference type="ChEBI" id="CHEBI:33019"/>
        <dbReference type="ChEBI" id="CHEBI:37563"/>
        <dbReference type="ChEBI" id="CHEBI:58332"/>
        <dbReference type="ChEBI" id="CHEBI:58608"/>
        <dbReference type="EC" id="2.7.7.41"/>
    </reaction>
</comment>
<evidence type="ECO:0000313" key="20">
    <source>
        <dbReference type="EMBL" id="MCJ8500024.1"/>
    </source>
</evidence>
<reference evidence="20" key="1">
    <citation type="submission" date="2022-04" db="EMBL/GenBank/DDBJ databases">
        <title>Desulfatitalea alkaliphila sp. nov., a novel anaerobic sulfate-reducing bacterium isolated from terrestrial mud volcano, Taman Peninsula, Russia.</title>
        <authorList>
            <person name="Khomyakova M.A."/>
            <person name="Merkel A.Y."/>
            <person name="Slobodkin A.I."/>
        </authorList>
    </citation>
    <scope>NUCLEOTIDE SEQUENCE</scope>
    <source>
        <strain evidence="20">M08but</strain>
    </source>
</reference>
<keyword evidence="11 18" id="KW-0812">Transmembrane</keyword>
<keyword evidence="14" id="KW-0443">Lipid metabolism</keyword>
<comment type="subcellular location">
    <subcellularLocation>
        <location evidence="2">Cell membrane</location>
        <topology evidence="2">Multi-pass membrane protein</topology>
    </subcellularLocation>
</comment>
<dbReference type="Pfam" id="PF01148">
    <property type="entry name" value="CTP_transf_1"/>
    <property type="match status" value="1"/>
</dbReference>
<dbReference type="GO" id="GO:0016024">
    <property type="term" value="P:CDP-diacylglycerol biosynthetic process"/>
    <property type="evidence" value="ECO:0007669"/>
    <property type="project" value="TreeGrafter"/>
</dbReference>
<evidence type="ECO:0000256" key="15">
    <source>
        <dbReference type="ARBA" id="ARBA00023136"/>
    </source>
</evidence>
<evidence type="ECO:0000313" key="21">
    <source>
        <dbReference type="Proteomes" id="UP001165427"/>
    </source>
</evidence>
<evidence type="ECO:0000256" key="2">
    <source>
        <dbReference type="ARBA" id="ARBA00004651"/>
    </source>
</evidence>
<name>A0AA41UIF2_9BACT</name>
<comment type="caution">
    <text evidence="20">The sequence shown here is derived from an EMBL/GenBank/DDBJ whole genome shotgun (WGS) entry which is preliminary data.</text>
</comment>
<keyword evidence="17" id="KW-1208">Phospholipid metabolism</keyword>
<comment type="pathway">
    <text evidence="3 18">Phospholipid metabolism; CDP-diacylglycerol biosynthesis; CDP-diacylglycerol from sn-glycerol 3-phosphate: step 3/3.</text>
</comment>
<comment type="pathway">
    <text evidence="4">Lipid metabolism.</text>
</comment>
<evidence type="ECO:0000256" key="6">
    <source>
        <dbReference type="ARBA" id="ARBA00012487"/>
    </source>
</evidence>
<evidence type="ECO:0000256" key="5">
    <source>
        <dbReference type="ARBA" id="ARBA00010185"/>
    </source>
</evidence>